<keyword evidence="2" id="KW-1185">Reference proteome</keyword>
<dbReference type="AlphaFoldDB" id="A0A449B110"/>
<dbReference type="EMBL" id="LR215036">
    <property type="protein sequence ID" value="VEU74288.1"/>
    <property type="molecule type" value="Genomic_DNA"/>
</dbReference>
<accession>A0A449B110</accession>
<dbReference type="RefSeq" id="WP_129725132.1">
    <property type="nucleotide sequence ID" value="NZ_LR215036.1"/>
</dbReference>
<gene>
    <name evidence="1" type="ORF">NCTC10181_00123</name>
</gene>
<organism evidence="1 2">
    <name type="scientific">Mycoplasmopsis citelli</name>
    <dbReference type="NCBI Taxonomy" id="171281"/>
    <lineage>
        <taxon>Bacteria</taxon>
        <taxon>Bacillati</taxon>
        <taxon>Mycoplasmatota</taxon>
        <taxon>Mycoplasmoidales</taxon>
        <taxon>Metamycoplasmataceae</taxon>
        <taxon>Mycoplasmopsis</taxon>
    </lineage>
</organism>
<evidence type="ECO:0000313" key="2">
    <source>
        <dbReference type="Proteomes" id="UP000290985"/>
    </source>
</evidence>
<protein>
    <submittedName>
        <fullName evidence="1">Uncharacterized protein</fullName>
    </submittedName>
</protein>
<dbReference type="KEGG" id="mcit:NCTC10181_00123"/>
<sequence>MQVDAIRDRKYKKSEFAQKFLKNKGFYKGNIWKEKASLDIEKYPFHSNYLEQARDIYWLYNDTYYKNDYNIKKFLAFHHVYKTKDIFDSFLGEEISKQIKDENEFLYYSDFFEINDNKNLQALEIKTNISVENFLTKIEQQISQLNNKEKEDYISKFENLINYYGGTISNRAKALEILNYDTSKNMLDQIIAITTSEFKESEYAREYMSDNDIYSAEGFVDEIAFDLKEYGIETHYASYLKDYFDGLYDKDYCYDVYYQFDREDNGAKYLRSKTEEEIKSEVFDYVLEKLLKENKIQEEHTKDYQNTLAM</sequence>
<proteinExistence type="predicted"/>
<dbReference type="Proteomes" id="UP000290985">
    <property type="component" value="Chromosome"/>
</dbReference>
<evidence type="ECO:0000313" key="1">
    <source>
        <dbReference type="EMBL" id="VEU74288.1"/>
    </source>
</evidence>
<name>A0A449B110_9BACT</name>
<reference evidence="1 2" key="1">
    <citation type="submission" date="2019-01" db="EMBL/GenBank/DDBJ databases">
        <authorList>
            <consortium name="Pathogen Informatics"/>
        </authorList>
    </citation>
    <scope>NUCLEOTIDE SEQUENCE [LARGE SCALE GENOMIC DNA]</scope>
    <source>
        <strain evidence="1 2">NCTC10181</strain>
    </source>
</reference>